<dbReference type="PROSITE" id="PS51186">
    <property type="entry name" value="GNAT"/>
    <property type="match status" value="1"/>
</dbReference>
<dbReference type="Gene3D" id="3.40.630.30">
    <property type="match status" value="1"/>
</dbReference>
<feature type="domain" description="N-acetyltransferase" evidence="2">
    <location>
        <begin position="32"/>
        <end position="194"/>
    </location>
</feature>
<evidence type="ECO:0000256" key="1">
    <source>
        <dbReference type="RuleBase" id="RU365086"/>
    </source>
</evidence>
<keyword evidence="1 3" id="KW-0808">Transferase</keyword>
<dbReference type="SUPFAM" id="SSF55729">
    <property type="entry name" value="Acyl-CoA N-acyltransferases (Nat)"/>
    <property type="match status" value="1"/>
</dbReference>
<dbReference type="InterPro" id="IPR000182">
    <property type="entry name" value="GNAT_dom"/>
</dbReference>
<dbReference type="EMBL" id="LCTV02000002">
    <property type="protein sequence ID" value="PRQ77057.1"/>
    <property type="molecule type" value="Genomic_DNA"/>
</dbReference>
<comment type="similarity">
    <text evidence="1">Belongs to the acetyltransferase family. GNA1 subfamily.</text>
</comment>
<dbReference type="AlphaFoldDB" id="A0A2T0AGC7"/>
<dbReference type="InterPro" id="IPR039143">
    <property type="entry name" value="GNPNAT1-like"/>
</dbReference>
<gene>
    <name evidence="3" type="ORF">AAT19DRAFT_12475</name>
</gene>
<comment type="caution">
    <text evidence="3">The sequence shown here is derived from an EMBL/GenBank/DDBJ whole genome shotgun (WGS) entry which is preliminary data.</text>
</comment>
<dbReference type="GO" id="GO:0006048">
    <property type="term" value="P:UDP-N-acetylglucosamine biosynthetic process"/>
    <property type="evidence" value="ECO:0007669"/>
    <property type="project" value="UniProtKB-UniRule"/>
</dbReference>
<keyword evidence="1 3" id="KW-0012">Acyltransferase</keyword>
<dbReference type="EC" id="2.3.1.4" evidence="1"/>
<name>A0A2T0AGC7_RHOTO</name>
<dbReference type="InterPro" id="IPR016181">
    <property type="entry name" value="Acyl_CoA_acyltransferase"/>
</dbReference>
<dbReference type="OrthoDB" id="10039976at2759"/>
<dbReference type="Proteomes" id="UP000239560">
    <property type="component" value="Unassembled WGS sequence"/>
</dbReference>
<dbReference type="Pfam" id="PF00583">
    <property type="entry name" value="Acetyltransf_1"/>
    <property type="match status" value="1"/>
</dbReference>
<protein>
    <recommendedName>
        <fullName evidence="1">Glucosamine 6-phosphate N-acetyltransferase</fullName>
        <ecNumber evidence="1">2.3.1.4</ecNumber>
    </recommendedName>
</protein>
<comment type="pathway">
    <text evidence="1">Nucleotide-sugar biosynthesis; UDP-N-acetyl-alpha-D-glucosamine biosynthesis; N-acetyl-alpha-D-glucosamine 1-phosphate from alpha-D-glucosamine 6-phosphate (route I): step 1/2.</text>
</comment>
<evidence type="ECO:0000313" key="3">
    <source>
        <dbReference type="EMBL" id="PRQ77057.1"/>
    </source>
</evidence>
<evidence type="ECO:0000313" key="4">
    <source>
        <dbReference type="Proteomes" id="UP000239560"/>
    </source>
</evidence>
<dbReference type="UniPathway" id="UPA00113">
    <property type="reaction ID" value="UER00529"/>
</dbReference>
<evidence type="ECO:0000259" key="2">
    <source>
        <dbReference type="PROSITE" id="PS51186"/>
    </source>
</evidence>
<dbReference type="PANTHER" id="PTHR13355">
    <property type="entry name" value="GLUCOSAMINE 6-PHOSPHATE N-ACETYLTRANSFERASE"/>
    <property type="match status" value="1"/>
</dbReference>
<comment type="catalytic activity">
    <reaction evidence="1">
        <text>D-glucosamine 6-phosphate + acetyl-CoA = N-acetyl-D-glucosamine 6-phosphate + CoA + H(+)</text>
        <dbReference type="Rhea" id="RHEA:10292"/>
        <dbReference type="ChEBI" id="CHEBI:15378"/>
        <dbReference type="ChEBI" id="CHEBI:57287"/>
        <dbReference type="ChEBI" id="CHEBI:57288"/>
        <dbReference type="ChEBI" id="CHEBI:57513"/>
        <dbReference type="ChEBI" id="CHEBI:58725"/>
        <dbReference type="EC" id="2.3.1.4"/>
    </reaction>
</comment>
<organism evidence="3 4">
    <name type="scientific">Rhodotorula toruloides</name>
    <name type="common">Yeast</name>
    <name type="synonym">Rhodosporidium toruloides</name>
    <dbReference type="NCBI Taxonomy" id="5286"/>
    <lineage>
        <taxon>Eukaryota</taxon>
        <taxon>Fungi</taxon>
        <taxon>Dikarya</taxon>
        <taxon>Basidiomycota</taxon>
        <taxon>Pucciniomycotina</taxon>
        <taxon>Microbotryomycetes</taxon>
        <taxon>Sporidiobolales</taxon>
        <taxon>Sporidiobolaceae</taxon>
        <taxon>Rhodotorula</taxon>
    </lineage>
</organism>
<dbReference type="GO" id="GO:0004343">
    <property type="term" value="F:glucosamine 6-phosphate N-acetyltransferase activity"/>
    <property type="evidence" value="ECO:0007669"/>
    <property type="project" value="UniProtKB-UniRule"/>
</dbReference>
<accession>A0A2T0AGC7</accession>
<dbReference type="PANTHER" id="PTHR13355:SF11">
    <property type="entry name" value="GLUCOSAMINE 6-PHOSPHATE N-ACETYLTRANSFERASE"/>
    <property type="match status" value="1"/>
</dbReference>
<sequence length="194" mass="20870">MPAETAEYLFDVTLIPSELRQSLPAGLSLSPLASSDYSRGHLDLLAHLTSSPDVGKQTWSTRFDEMRAVNAVQLTYLPVVIVEDGSDRLVGQATVVVERKFLRGAGLVGHVEDVVVDPKMQGKKLGLKLLEVVTALSERVGAYKTILDCDPKNEGALGSNYAAEPSANLVRLLASAFYVKCGYVVSLFGLTVTC</sequence>
<proteinExistence type="inferred from homology"/>
<dbReference type="CDD" id="cd04301">
    <property type="entry name" value="NAT_SF"/>
    <property type="match status" value="1"/>
</dbReference>
<reference evidence="3 4" key="1">
    <citation type="journal article" date="2018" name="Elife">
        <title>Functional genomics of lipid metabolism in the oleaginous yeast Rhodosporidium toruloides.</title>
        <authorList>
            <person name="Coradetti S.T."/>
            <person name="Pinel D."/>
            <person name="Geiselman G."/>
            <person name="Ito M."/>
            <person name="Mondo S."/>
            <person name="Reilly M.C."/>
            <person name="Cheng Y.F."/>
            <person name="Bauer S."/>
            <person name="Grigoriev I."/>
            <person name="Gladden J.M."/>
            <person name="Simmons B.A."/>
            <person name="Brem R."/>
            <person name="Arkin A.P."/>
            <person name="Skerker J.M."/>
        </authorList>
    </citation>
    <scope>NUCLEOTIDE SEQUENCE [LARGE SCALE GENOMIC DNA]</scope>
    <source>
        <strain evidence="3 4">NBRC 0880</strain>
    </source>
</reference>